<evidence type="ECO:0000313" key="1">
    <source>
        <dbReference type="EMBL" id="KYQ92515.1"/>
    </source>
</evidence>
<dbReference type="InParanoid" id="A0A151ZF10"/>
<protein>
    <submittedName>
        <fullName evidence="1">Uncharacterized protein</fullName>
    </submittedName>
</protein>
<proteinExistence type="predicted"/>
<name>A0A151ZF10_TIELA</name>
<reference evidence="1 2" key="1">
    <citation type="submission" date="2015-12" db="EMBL/GenBank/DDBJ databases">
        <title>Dictyostelia acquired genes for synthesis and detection of signals that induce cell-type specialization by lateral gene transfer from prokaryotes.</title>
        <authorList>
            <person name="Gloeckner G."/>
            <person name="Schaap P."/>
        </authorList>
    </citation>
    <scope>NUCLEOTIDE SEQUENCE [LARGE SCALE GENOMIC DNA]</scope>
    <source>
        <strain evidence="1 2">TK</strain>
    </source>
</reference>
<keyword evidence="2" id="KW-1185">Reference proteome</keyword>
<dbReference type="OrthoDB" id="20594at2759"/>
<dbReference type="AlphaFoldDB" id="A0A151ZF10"/>
<evidence type="ECO:0000313" key="2">
    <source>
        <dbReference type="Proteomes" id="UP000076078"/>
    </source>
</evidence>
<accession>A0A151ZF10</accession>
<dbReference type="Proteomes" id="UP000076078">
    <property type="component" value="Unassembled WGS sequence"/>
</dbReference>
<dbReference type="FunCoup" id="A0A151ZF10">
    <property type="interactions" value="844"/>
</dbReference>
<sequence>MKKLANFSPQYGEITENGTEWFKQQQKLYKNEPYFSDREKRVNRCFAKDLNIVFPMSEQQQNEYDQLVERYKQFASILDQVKEEQKSCSGINIEMIKDIFKPNELLQYKIFDPYHYLNIFNEQKHFCYNSDKVLYTIANRRYNSKHDLKRDKTGYLRNLMRDLSYSTKNMINVLSKPVVNSEYLYNLYKLNEDNSVNLIREVFKNGISFRETVNLQKWNSKIEYLNGNTSDNFIENYKQLTGKDYQDYSKLSGEPVVGKWVNATDRAVGKYRIPTFKEICISALKEMYLVNKVDTLEKLKLLPYDVLSSLLQSCIDDSTPIGFQIIKDLSVHPDFSANVTQIVSVDKYIQSCVNHDKYFRTGYTRQIGQNIFYPMYEDRFAINVYENYDKFILKDYPKDLQESVVFPILDDFKKNIVIGQPSIVSKDQFIENFHKSTHNAFREKWPKGMVVYGGIITKCLLGYETGFELADIDTAFIRESYKTELFDFDELLAPHGGSEAAGEKYSFCQAGGNGLPILVISSHYPKRHVQVDFYCFYTIEELLLGIDVESSCFAFDGQNVYTLERGVQAMNYRLNFATVFSRYVRGPDVYERRLLKYTERGFGIVATPEDYLKVKSKITSVDTVIESPYQSGLVLIMLAHKNLEVREAIKKRNANSTLPYGPDIDKDAFEKKVQESYDMNFDGYNTSQYPRLYSSFEDMMGYDECYSHRYSYVHNCYYKSSQNWCIVKNQQAINDAMDEADEMDEDE</sequence>
<organism evidence="1 2">
    <name type="scientific">Tieghemostelium lacteum</name>
    <name type="common">Slime mold</name>
    <name type="synonym">Dictyostelium lacteum</name>
    <dbReference type="NCBI Taxonomy" id="361077"/>
    <lineage>
        <taxon>Eukaryota</taxon>
        <taxon>Amoebozoa</taxon>
        <taxon>Evosea</taxon>
        <taxon>Eumycetozoa</taxon>
        <taxon>Dictyostelia</taxon>
        <taxon>Dictyosteliales</taxon>
        <taxon>Raperosteliaceae</taxon>
        <taxon>Tieghemostelium</taxon>
    </lineage>
</organism>
<gene>
    <name evidence="1" type="ORF">DLAC_06504</name>
</gene>
<dbReference type="EMBL" id="LODT01000029">
    <property type="protein sequence ID" value="KYQ92515.1"/>
    <property type="molecule type" value="Genomic_DNA"/>
</dbReference>
<dbReference type="STRING" id="361077.A0A151ZF10"/>
<comment type="caution">
    <text evidence="1">The sequence shown here is derived from an EMBL/GenBank/DDBJ whole genome shotgun (WGS) entry which is preliminary data.</text>
</comment>